<name>A0A336MJT4_CULSO</name>
<dbReference type="PROSITE" id="PS50016">
    <property type="entry name" value="ZF_PHD_2"/>
    <property type="match status" value="1"/>
</dbReference>
<feature type="domain" description="PHD-type" evidence="6">
    <location>
        <begin position="9"/>
        <end position="60"/>
    </location>
</feature>
<dbReference type="SUPFAM" id="SSF57903">
    <property type="entry name" value="FYVE/PHD zinc finger"/>
    <property type="match status" value="1"/>
</dbReference>
<evidence type="ECO:0000256" key="5">
    <source>
        <dbReference type="SAM" id="Coils"/>
    </source>
</evidence>
<dbReference type="AlphaFoldDB" id="A0A336MJT4"/>
<organism evidence="8">
    <name type="scientific">Culicoides sonorensis</name>
    <name type="common">Biting midge</name>
    <dbReference type="NCBI Taxonomy" id="179676"/>
    <lineage>
        <taxon>Eukaryota</taxon>
        <taxon>Metazoa</taxon>
        <taxon>Ecdysozoa</taxon>
        <taxon>Arthropoda</taxon>
        <taxon>Hexapoda</taxon>
        <taxon>Insecta</taxon>
        <taxon>Pterygota</taxon>
        <taxon>Neoptera</taxon>
        <taxon>Endopterygota</taxon>
        <taxon>Diptera</taxon>
        <taxon>Nematocera</taxon>
        <taxon>Chironomoidea</taxon>
        <taxon>Ceratopogonidae</taxon>
        <taxon>Ceratopogoninae</taxon>
        <taxon>Culicoides</taxon>
        <taxon>Monoculicoides</taxon>
    </lineage>
</organism>
<keyword evidence="5" id="KW-0175">Coiled coil</keyword>
<dbReference type="PANTHER" id="PTHR47331">
    <property type="entry name" value="PHD-TYPE DOMAIN-CONTAINING PROTEIN"/>
    <property type="match status" value="1"/>
</dbReference>
<evidence type="ECO:0000313" key="7">
    <source>
        <dbReference type="EMBL" id="SSX09194.1"/>
    </source>
</evidence>
<dbReference type="EMBL" id="UFQT01001138">
    <property type="protein sequence ID" value="SSX29103.1"/>
    <property type="molecule type" value="Genomic_DNA"/>
</dbReference>
<reference evidence="8" key="2">
    <citation type="submission" date="2018-07" db="EMBL/GenBank/DDBJ databases">
        <authorList>
            <person name="Quirk P.G."/>
            <person name="Krulwich T.A."/>
        </authorList>
    </citation>
    <scope>NUCLEOTIDE SEQUENCE</scope>
</reference>
<dbReference type="Gene3D" id="3.30.40.10">
    <property type="entry name" value="Zinc/RING finger domain, C3HC4 (zinc finger)"/>
    <property type="match status" value="1"/>
</dbReference>
<evidence type="ECO:0000256" key="3">
    <source>
        <dbReference type="ARBA" id="ARBA00022833"/>
    </source>
</evidence>
<proteinExistence type="predicted"/>
<dbReference type="SMART" id="SM00249">
    <property type="entry name" value="PHD"/>
    <property type="match status" value="1"/>
</dbReference>
<dbReference type="OMA" id="SLCTRID"/>
<dbReference type="PROSITE" id="PS01359">
    <property type="entry name" value="ZF_PHD_1"/>
    <property type="match status" value="1"/>
</dbReference>
<evidence type="ECO:0000256" key="4">
    <source>
        <dbReference type="PROSITE-ProRule" id="PRU00146"/>
    </source>
</evidence>
<dbReference type="VEuPathDB" id="VectorBase:CSON000848"/>
<dbReference type="InterPro" id="IPR019787">
    <property type="entry name" value="Znf_PHD-finger"/>
</dbReference>
<dbReference type="Pfam" id="PF03564">
    <property type="entry name" value="DUF1759"/>
    <property type="match status" value="1"/>
</dbReference>
<dbReference type="InterPro" id="IPR013083">
    <property type="entry name" value="Znf_RING/FYVE/PHD"/>
</dbReference>
<dbReference type="InterPro" id="IPR001965">
    <property type="entry name" value="Znf_PHD"/>
</dbReference>
<dbReference type="EMBL" id="UFQS01001138">
    <property type="protein sequence ID" value="SSX09194.1"/>
    <property type="molecule type" value="Genomic_DNA"/>
</dbReference>
<keyword evidence="2 4" id="KW-0863">Zinc-finger</keyword>
<evidence type="ECO:0000256" key="2">
    <source>
        <dbReference type="ARBA" id="ARBA00022771"/>
    </source>
</evidence>
<evidence type="ECO:0000256" key="1">
    <source>
        <dbReference type="ARBA" id="ARBA00022723"/>
    </source>
</evidence>
<keyword evidence="3" id="KW-0862">Zinc</keyword>
<dbReference type="InterPro" id="IPR005312">
    <property type="entry name" value="DUF1759"/>
</dbReference>
<accession>A0A336MJT4</accession>
<dbReference type="InterPro" id="IPR011011">
    <property type="entry name" value="Znf_FYVE_PHD"/>
</dbReference>
<evidence type="ECO:0000313" key="8">
    <source>
        <dbReference type="EMBL" id="SSX29103.1"/>
    </source>
</evidence>
<dbReference type="Pfam" id="PF00628">
    <property type="entry name" value="PHD"/>
    <property type="match status" value="1"/>
</dbReference>
<dbReference type="GO" id="GO:0008270">
    <property type="term" value="F:zinc ion binding"/>
    <property type="evidence" value="ECO:0007669"/>
    <property type="project" value="UniProtKB-KW"/>
</dbReference>
<dbReference type="CDD" id="cd15489">
    <property type="entry name" value="PHD_SF"/>
    <property type="match status" value="1"/>
</dbReference>
<feature type="coiled-coil region" evidence="5">
    <location>
        <begin position="124"/>
        <end position="165"/>
    </location>
</feature>
<keyword evidence="1" id="KW-0479">Metal-binding</keyword>
<protein>
    <submittedName>
        <fullName evidence="8">CSON000848 protein</fullName>
    </submittedName>
</protein>
<dbReference type="InterPro" id="IPR019786">
    <property type="entry name" value="Zinc_finger_PHD-type_CS"/>
</dbReference>
<evidence type="ECO:0000259" key="6">
    <source>
        <dbReference type="PROSITE" id="PS50016"/>
    </source>
</evidence>
<reference evidence="7" key="1">
    <citation type="submission" date="2018-04" db="EMBL/GenBank/DDBJ databases">
        <authorList>
            <person name="Go L.Y."/>
            <person name="Mitchell J.A."/>
        </authorList>
    </citation>
    <scope>NUCLEOTIDE SEQUENCE</scope>
    <source>
        <tissue evidence="7">Whole organism</tissue>
    </source>
</reference>
<gene>
    <name evidence="8" type="primary">CSON000848</name>
</gene>
<sequence>MERTPPRAGSNCKSCRRPDTFDNMVQCDRCDLWVHYNCAGVGPEVEHDSFKFICKSCEESDNIAKIQAEVELQARQGFGAVGGPQPNALTETPVTSLHTQHHVTPIMWSKRNDNPEIQGLYAQLETLKQSMRVERELRDQAKKRAEEAETQVRTLEFKLKKQQEQQQVQETSQMFSQLNISSPVFVPPSTPQLTPQLTSLTPQHIAARKSMSMSLPSFDGSPEAWPVFISFYEHTTAACGFSDKENMIRLINSLTGMARIHVESLLTLPQNVPHVIKRLKLRFGKPDQIIEHQLAKIRKLPDPNLEQQHTLVNFGDAIHNLVSTMQASQLQGYIASPPLINELVQRLPSTLRVQYAVFSRTIPNPDLVTLDMWLDELVMDICRVSTVNDQPKRREFKQRVHVTHTTANRCPKIDGKSF</sequence>